<dbReference type="Pfam" id="PF04313">
    <property type="entry name" value="HSDR_N"/>
    <property type="match status" value="1"/>
</dbReference>
<accession>A0A4Q5AQT1</accession>
<dbReference type="InterPro" id="IPR040980">
    <property type="entry name" value="SWI2_SNF2"/>
</dbReference>
<dbReference type="InterPro" id="IPR055180">
    <property type="entry name" value="HsdR_RecA-like_helicase_dom_2"/>
</dbReference>
<keyword evidence="2" id="KW-0540">Nuclease</keyword>
<dbReference type="EMBL" id="RYUY01000016">
    <property type="protein sequence ID" value="RYQ36250.1"/>
    <property type="molecule type" value="Genomic_DNA"/>
</dbReference>
<dbReference type="InterPro" id="IPR007409">
    <property type="entry name" value="Restrct_endonuc_type1_HsdR_N"/>
</dbReference>
<dbReference type="Pfam" id="PF22679">
    <property type="entry name" value="T1R_D3-like"/>
    <property type="match status" value="1"/>
</dbReference>
<dbReference type="GO" id="GO:0009035">
    <property type="term" value="F:type I site-specific deoxyribonuclease activity"/>
    <property type="evidence" value="ECO:0007669"/>
    <property type="project" value="UniProtKB-EC"/>
</dbReference>
<dbReference type="GO" id="GO:0009307">
    <property type="term" value="P:DNA restriction-modification system"/>
    <property type="evidence" value="ECO:0007669"/>
    <property type="project" value="UniProtKB-KW"/>
</dbReference>
<keyword evidence="2" id="KW-0378">Hydrolase</keyword>
<proteinExistence type="predicted"/>
<feature type="domain" description="Helicase ATP-binding" evidence="1">
    <location>
        <begin position="279"/>
        <end position="523"/>
    </location>
</feature>
<name>A0A4Q5AQT1_9BIFI</name>
<dbReference type="Gene3D" id="3.90.1570.50">
    <property type="match status" value="1"/>
</dbReference>
<dbReference type="InterPro" id="IPR027417">
    <property type="entry name" value="P-loop_NTPase"/>
</dbReference>
<sequence>MSNILPERDYQHYVMGYLEEHNGYRIRDAKTDFDRLYAMDRSLLMEFLNTTQPDEMARLERIYKGDLGETIVSQLNAKVTQKRGSLLHVLKHGLELSGVTLRFMYTKPATGFNKSLNEKYEHNILSVMEEVWASDSERVDLVIFLNGLAIMSFELKSETSGQTYEDAIEQYRTKRDPRTRLFLFKAGCLVNFAMDTDQVHMTTKLDRRKTYFLPFNQGDGHGITKGAGNPPCEDDYPVSYMWRDILTRDTIIDLISRFMFITKREKVDEVTGEIKEQEALIFPRYHQLDCIRKLVASVSETGTSQNYLIQHSAGSGKTNTIAWLAHRLTSLHDTNDRVVFDNVVIVTDRVVVDRQLQKAVMGLEHASGLIRVMDDSCTSADLARALEGNTKIIATTIQKFPFVVEQVSGLAHKRFAVIIDEAHSSTAGKSMEAVRQSLGSVEVPEGESDIQDFMAEVLASKRKGGKRENVAMFAFTATPKPTTLMMFGTPNAHGQRVPFHVYSMKQAIEEGFILDVLANYTTYQTYYQINKDIEEDPEYQTKEAKRQIARFAELHDTNIAQRVQIIVEHFRTTVMQELGGQAKAMVVTGSREEAVRYTHAFREYCERKGYDRIHALVAFSGKVKLKEDETEYTEAGMNGFSEKDLPQRFGTDDYQVLLVANKYQTGFDEPKLCAMYVLKNLSGVAAVQTLSRLNRICPPYEKHTFVLDFKNSYEDMKEAFAPFFSTTILSNSITPQAIYDIDAQIDAYDILDPEDVDRVYEIMTMGRKPDTKEVKKVKHCLNKAKHLFDRLSATDQQELYVHMRGFLRFYGFMMQVSCFWDPELDKKAVFLDALMPTIKPGRTGEGFDLSDKIRASNFAQEEKDHHEGSDLVAKPIVTLSEAEMLGLTEEKKERLSEIIAQINSRTGKEYNNDVAVKAMLQIKDLLMKSEKLRISARNNTEKDFEYAYFDDIDDVLIEGLSQNQDFFSLLLSNEEIKREVLGIFADEIYRSLRNNDQ</sequence>
<dbReference type="RefSeq" id="WP_129914588.1">
    <property type="nucleotide sequence ID" value="NZ_RYUY01000016.1"/>
</dbReference>
<dbReference type="SMART" id="SM00487">
    <property type="entry name" value="DEXDc"/>
    <property type="match status" value="1"/>
</dbReference>
<dbReference type="GO" id="GO:0003677">
    <property type="term" value="F:DNA binding"/>
    <property type="evidence" value="ECO:0007669"/>
    <property type="project" value="UniProtKB-KW"/>
</dbReference>
<keyword evidence="2" id="KW-0255">Endonuclease</keyword>
<dbReference type="Pfam" id="PF18766">
    <property type="entry name" value="SWI2_SNF2"/>
    <property type="match status" value="1"/>
</dbReference>
<comment type="caution">
    <text evidence="2">The sequence shown here is derived from an EMBL/GenBank/DDBJ whole genome shotgun (WGS) entry which is preliminary data.</text>
</comment>
<gene>
    <name evidence="2" type="ORF">PG2001B_1718</name>
</gene>
<dbReference type="AlphaFoldDB" id="A0A4Q5AQT1"/>
<dbReference type="PANTHER" id="PTHR42927">
    <property type="entry name" value="HELICASE SUPERFAMILY 1 AND 2 DOMAIN-CONTAINING PROTEIN"/>
    <property type="match status" value="1"/>
</dbReference>
<protein>
    <submittedName>
        <fullName evidence="2">Type I restriction endonuclease</fullName>
    </submittedName>
</protein>
<evidence type="ECO:0000259" key="1">
    <source>
        <dbReference type="SMART" id="SM00487"/>
    </source>
</evidence>
<dbReference type="Gene3D" id="3.40.50.300">
    <property type="entry name" value="P-loop containing nucleotide triphosphate hydrolases"/>
    <property type="match status" value="2"/>
</dbReference>
<dbReference type="PANTHER" id="PTHR42927:SF1">
    <property type="entry name" value="HELICASE SUPERFAMILY 1 AND 2 DOMAIN-CONTAINING PROTEIN"/>
    <property type="match status" value="1"/>
</dbReference>
<reference evidence="2 3" key="1">
    <citation type="submission" date="2018-12" db="EMBL/GenBank/DDBJ databases">
        <title>Unveiling genomic diversity among members of the Bifidobacterium pseudolongum species, a widely distributed gut commensal of the animal kingdom.</title>
        <authorList>
            <person name="Lugli G.A."/>
            <person name="Duranti S."/>
            <person name="Albert K."/>
            <person name="Mancabelli L."/>
            <person name="Napoli S."/>
            <person name="Viappiani A."/>
            <person name="Anzalone R."/>
            <person name="Longhi G."/>
            <person name="Milani C."/>
            <person name="Turroni F."/>
            <person name="Alessandri G."/>
            <person name="Sela D.A."/>
            <person name="Van Sinderen D."/>
            <person name="Ventura M."/>
        </authorList>
    </citation>
    <scope>NUCLEOTIDE SEQUENCE [LARGE SCALE GENOMIC DNA]</scope>
    <source>
        <strain evidence="2 3">2001B</strain>
    </source>
</reference>
<dbReference type="SUPFAM" id="SSF52540">
    <property type="entry name" value="P-loop containing nucleoside triphosphate hydrolases"/>
    <property type="match status" value="1"/>
</dbReference>
<dbReference type="GO" id="GO:0005524">
    <property type="term" value="F:ATP binding"/>
    <property type="evidence" value="ECO:0007669"/>
    <property type="project" value="UniProtKB-KW"/>
</dbReference>
<dbReference type="Proteomes" id="UP000293208">
    <property type="component" value="Unassembled WGS sequence"/>
</dbReference>
<evidence type="ECO:0000313" key="3">
    <source>
        <dbReference type="Proteomes" id="UP000293208"/>
    </source>
</evidence>
<dbReference type="InterPro" id="IPR014001">
    <property type="entry name" value="Helicase_ATP-bd"/>
</dbReference>
<evidence type="ECO:0000313" key="2">
    <source>
        <dbReference type="EMBL" id="RYQ36250.1"/>
    </source>
</evidence>
<organism evidence="2 3">
    <name type="scientific">Bifidobacterium pseudolongum subsp. globosum</name>
    <dbReference type="NCBI Taxonomy" id="1690"/>
    <lineage>
        <taxon>Bacteria</taxon>
        <taxon>Bacillati</taxon>
        <taxon>Actinomycetota</taxon>
        <taxon>Actinomycetes</taxon>
        <taxon>Bifidobacteriales</taxon>
        <taxon>Bifidobacteriaceae</taxon>
        <taxon>Bifidobacterium</taxon>
    </lineage>
</organism>